<feature type="chain" id="PRO_5023034175" description="Secreted protein" evidence="1">
    <location>
        <begin position="21"/>
        <end position="93"/>
    </location>
</feature>
<name>A0A5C2RT49_9APHY</name>
<evidence type="ECO:0000313" key="2">
    <source>
        <dbReference type="EMBL" id="RPD54852.1"/>
    </source>
</evidence>
<proteinExistence type="predicted"/>
<reference evidence="2" key="1">
    <citation type="journal article" date="2018" name="Genome Biol. Evol.">
        <title>Genomics and development of Lentinus tigrinus, a white-rot wood-decaying mushroom with dimorphic fruiting bodies.</title>
        <authorList>
            <person name="Wu B."/>
            <person name="Xu Z."/>
            <person name="Knudson A."/>
            <person name="Carlson A."/>
            <person name="Chen N."/>
            <person name="Kovaka S."/>
            <person name="LaButti K."/>
            <person name="Lipzen A."/>
            <person name="Pennachio C."/>
            <person name="Riley R."/>
            <person name="Schakwitz W."/>
            <person name="Umezawa K."/>
            <person name="Ohm R.A."/>
            <person name="Grigoriev I.V."/>
            <person name="Nagy L.G."/>
            <person name="Gibbons J."/>
            <person name="Hibbett D."/>
        </authorList>
    </citation>
    <scope>NUCLEOTIDE SEQUENCE [LARGE SCALE GENOMIC DNA]</scope>
    <source>
        <strain evidence="2">ALCF2SS1-6</strain>
    </source>
</reference>
<evidence type="ECO:0000313" key="3">
    <source>
        <dbReference type="Proteomes" id="UP000313359"/>
    </source>
</evidence>
<dbReference type="AlphaFoldDB" id="A0A5C2RT49"/>
<organism evidence="2 3">
    <name type="scientific">Lentinus tigrinus ALCF2SS1-6</name>
    <dbReference type="NCBI Taxonomy" id="1328759"/>
    <lineage>
        <taxon>Eukaryota</taxon>
        <taxon>Fungi</taxon>
        <taxon>Dikarya</taxon>
        <taxon>Basidiomycota</taxon>
        <taxon>Agaricomycotina</taxon>
        <taxon>Agaricomycetes</taxon>
        <taxon>Polyporales</taxon>
        <taxon>Polyporaceae</taxon>
        <taxon>Lentinus</taxon>
    </lineage>
</organism>
<dbReference type="Proteomes" id="UP000313359">
    <property type="component" value="Unassembled WGS sequence"/>
</dbReference>
<sequence length="93" mass="10396">MHGRRSFILIPCFTAALAQGRTGSLRRIRVDRIVGSWAFCGTDTHSPRSSLAALCPLIIHNQWVPRPELSSERVENEVGRELSRMQVTVSIPV</sequence>
<dbReference type="EMBL" id="ML122301">
    <property type="protein sequence ID" value="RPD54852.1"/>
    <property type="molecule type" value="Genomic_DNA"/>
</dbReference>
<protein>
    <recommendedName>
        <fullName evidence="4">Secreted protein</fullName>
    </recommendedName>
</protein>
<gene>
    <name evidence="2" type="ORF">L227DRAFT_580212</name>
</gene>
<keyword evidence="3" id="KW-1185">Reference proteome</keyword>
<evidence type="ECO:0008006" key="4">
    <source>
        <dbReference type="Google" id="ProtNLM"/>
    </source>
</evidence>
<keyword evidence="1" id="KW-0732">Signal</keyword>
<accession>A0A5C2RT49</accession>
<evidence type="ECO:0000256" key="1">
    <source>
        <dbReference type="SAM" id="SignalP"/>
    </source>
</evidence>
<feature type="signal peptide" evidence="1">
    <location>
        <begin position="1"/>
        <end position="20"/>
    </location>
</feature>